<dbReference type="PANTHER" id="PTHR46696">
    <property type="entry name" value="P450, PUTATIVE (EUROFUNG)-RELATED"/>
    <property type="match status" value="1"/>
</dbReference>
<dbReference type="InterPro" id="IPR002397">
    <property type="entry name" value="Cyt_P450_B"/>
</dbReference>
<dbReference type="InterPro" id="IPR001128">
    <property type="entry name" value="Cyt_P450"/>
</dbReference>
<proteinExistence type="inferred from homology"/>
<dbReference type="RefSeq" id="WP_138578757.1">
    <property type="nucleotide sequence ID" value="NZ_CP040818.1"/>
</dbReference>
<dbReference type="PRINTS" id="PR00359">
    <property type="entry name" value="BP450"/>
</dbReference>
<organism evidence="2 3">
    <name type="scientific">Paroceanicella profunda</name>
    <dbReference type="NCBI Taxonomy" id="2579971"/>
    <lineage>
        <taxon>Bacteria</taxon>
        <taxon>Pseudomonadati</taxon>
        <taxon>Pseudomonadota</taxon>
        <taxon>Alphaproteobacteria</taxon>
        <taxon>Rhodobacterales</taxon>
        <taxon>Paracoccaceae</taxon>
        <taxon>Paroceanicella</taxon>
    </lineage>
</organism>
<dbReference type="OrthoDB" id="9801155at2"/>
<gene>
    <name evidence="2" type="ORF">FDP22_01200</name>
</gene>
<dbReference type="PANTHER" id="PTHR46696:SF1">
    <property type="entry name" value="CYTOCHROME P450 YJIB-RELATED"/>
    <property type="match status" value="1"/>
</dbReference>
<name>A0A5B8FG82_9RHOB</name>
<dbReference type="SUPFAM" id="SSF48264">
    <property type="entry name" value="Cytochrome P450"/>
    <property type="match status" value="1"/>
</dbReference>
<dbReference type="AlphaFoldDB" id="A0A5B8FG82"/>
<dbReference type="Gene3D" id="1.10.630.10">
    <property type="entry name" value="Cytochrome P450"/>
    <property type="match status" value="1"/>
</dbReference>
<dbReference type="Pfam" id="PF00067">
    <property type="entry name" value="p450"/>
    <property type="match status" value="1"/>
</dbReference>
<dbReference type="EMBL" id="CP040818">
    <property type="protein sequence ID" value="QDL90528.1"/>
    <property type="molecule type" value="Genomic_DNA"/>
</dbReference>
<dbReference type="Proteomes" id="UP000305888">
    <property type="component" value="Chromosome"/>
</dbReference>
<dbReference type="GO" id="GO:0016705">
    <property type="term" value="F:oxidoreductase activity, acting on paired donors, with incorporation or reduction of molecular oxygen"/>
    <property type="evidence" value="ECO:0007669"/>
    <property type="project" value="InterPro"/>
</dbReference>
<dbReference type="GO" id="GO:0020037">
    <property type="term" value="F:heme binding"/>
    <property type="evidence" value="ECO:0007669"/>
    <property type="project" value="InterPro"/>
</dbReference>
<accession>A0A5B8FG82</accession>
<dbReference type="KEGG" id="ppru:FDP22_01200"/>
<evidence type="ECO:0000313" key="3">
    <source>
        <dbReference type="Proteomes" id="UP000305888"/>
    </source>
</evidence>
<dbReference type="GO" id="GO:0004497">
    <property type="term" value="F:monooxygenase activity"/>
    <property type="evidence" value="ECO:0007669"/>
    <property type="project" value="InterPro"/>
</dbReference>
<dbReference type="InterPro" id="IPR036396">
    <property type="entry name" value="Cyt_P450_sf"/>
</dbReference>
<reference evidence="2 3" key="1">
    <citation type="submission" date="2019-06" db="EMBL/GenBank/DDBJ databases">
        <title>Genome sequence of Rhodobacteraceae bacterium D4M1.</title>
        <authorList>
            <person name="Cao J."/>
        </authorList>
    </citation>
    <scope>NUCLEOTIDE SEQUENCE [LARGE SCALE GENOMIC DNA]</scope>
    <source>
        <strain evidence="2 3">D4M1</strain>
    </source>
</reference>
<protein>
    <submittedName>
        <fullName evidence="2">Cytochrome P450</fullName>
    </submittedName>
</protein>
<sequence length="407" mass="44209">MSAAPLSEPPLPAPVTDIDLFSDESLADLPSAWAAIRDLGPVVWMSRYGVYAMGRHAHVRPVLTDWKTFSSTGGSGLADIRRPDAWRAGSPIVEVDPPDHTAVRRALQKILSPVLIRGWKADFEAAAEALVDRLLEQGSFDGVSDLAEEYVSSTFPPALGLVDEPQRRANLFLLGEYNFDGQGPRNARFLATEAKVEEIRDWFNASMTREAMVPGGFGAQIFEAADRGEIVPEVAPLLVRSFLRGGLDTTSSTISAALRHLSEDPAQFALLREDPDARVKSAFDEAMRLEAPIPNVGRLTMAETEIGGVPVAADHKMLVLLGAANRDPEAWEDAARFDLRRNTNAQMALGTGIHMCIGQMIARLEGEAVLKAVAGRVGRITPEGAPVRKLNNNLRSLKSLPLRFHPA</sequence>
<evidence type="ECO:0000313" key="2">
    <source>
        <dbReference type="EMBL" id="QDL90528.1"/>
    </source>
</evidence>
<keyword evidence="3" id="KW-1185">Reference proteome</keyword>
<evidence type="ECO:0000256" key="1">
    <source>
        <dbReference type="ARBA" id="ARBA00010617"/>
    </source>
</evidence>
<comment type="similarity">
    <text evidence="1">Belongs to the cytochrome P450 family.</text>
</comment>
<dbReference type="GO" id="GO:0005506">
    <property type="term" value="F:iron ion binding"/>
    <property type="evidence" value="ECO:0007669"/>
    <property type="project" value="InterPro"/>
</dbReference>